<gene>
    <name evidence="1" type="ORF">SAMN04488519_11136</name>
</gene>
<accession>A0A1I5J337</accession>
<dbReference type="AlphaFoldDB" id="A0A1I5J337"/>
<evidence type="ECO:0000313" key="1">
    <source>
        <dbReference type="EMBL" id="SFO67177.1"/>
    </source>
</evidence>
<reference evidence="2" key="1">
    <citation type="submission" date="2016-10" db="EMBL/GenBank/DDBJ databases">
        <authorList>
            <person name="Varghese N."/>
            <person name="Submissions S."/>
        </authorList>
    </citation>
    <scope>NUCLEOTIDE SEQUENCE [LARGE SCALE GENOMIC DNA]</scope>
    <source>
        <strain evidence="2">DSM 15282</strain>
    </source>
</reference>
<proteinExistence type="predicted"/>
<organism evidence="1 2">
    <name type="scientific">Algoriphagus ornithinivorans</name>
    <dbReference type="NCBI Taxonomy" id="226506"/>
    <lineage>
        <taxon>Bacteria</taxon>
        <taxon>Pseudomonadati</taxon>
        <taxon>Bacteroidota</taxon>
        <taxon>Cytophagia</taxon>
        <taxon>Cytophagales</taxon>
        <taxon>Cyclobacteriaceae</taxon>
        <taxon>Algoriphagus</taxon>
    </lineage>
</organism>
<dbReference type="STRING" id="226506.SAMN04488519_11136"/>
<keyword evidence="2" id="KW-1185">Reference proteome</keyword>
<protein>
    <submittedName>
        <fullName evidence="1">Uncharacterized protein</fullName>
    </submittedName>
</protein>
<sequence length="67" mass="7481">MYLSVQADNDSLEVRGLFDSAQGDQNVDSILYFRHLELCVSKMLNLAVTAILLVHEHLSLPTTFISS</sequence>
<dbReference type="EMBL" id="FOVW01000011">
    <property type="protein sequence ID" value="SFO67177.1"/>
    <property type="molecule type" value="Genomic_DNA"/>
</dbReference>
<name>A0A1I5J337_9BACT</name>
<dbReference type="Proteomes" id="UP000199564">
    <property type="component" value="Unassembled WGS sequence"/>
</dbReference>
<evidence type="ECO:0000313" key="2">
    <source>
        <dbReference type="Proteomes" id="UP000199564"/>
    </source>
</evidence>